<reference evidence="3 4" key="1">
    <citation type="submission" date="2018-05" db="EMBL/GenBank/DDBJ databases">
        <title>Draft genome sequences of Dehalococcoides mccartyi strains RC and KS.</title>
        <authorList>
            <person name="Higgins S.A."/>
            <person name="Padilla-Crespo E."/>
            <person name="Loeffler F.E."/>
        </authorList>
    </citation>
    <scope>NUCLEOTIDE SEQUENCE [LARGE SCALE GENOMIC DNA]</scope>
    <source>
        <strain evidence="2 3">KS</strain>
        <strain evidence="1 4">RC</strain>
    </source>
</reference>
<evidence type="ECO:0000313" key="4">
    <source>
        <dbReference type="Proteomes" id="UP000249146"/>
    </source>
</evidence>
<evidence type="ECO:0000313" key="2">
    <source>
        <dbReference type="EMBL" id="RAL70046.1"/>
    </source>
</evidence>
<dbReference type="EMBL" id="QGLC01000025">
    <property type="protein sequence ID" value="RAL68840.1"/>
    <property type="molecule type" value="Genomic_DNA"/>
</dbReference>
<sequence length="448" mass="49820">MEQGEPENKITEVILTKLEATPAVLLQAGISVDHGHYSVSLLIDTSERPDIKAVFEGHLKQQEGECSTIWGGPPNDLTASWILLVFKKPVTTKVLFEFDVLRHGPLLDRLVDGRHVVLAQGIRGENLDTALQDGRGVLNIEVAPPKDWDGIWQKAIISRTGLSPEEAASVIEATRAEMIVRVQNPSIPPFDELAGVFLDDKEKRMIFTSNRMLINQLHRDGPAVAASFDEHLWSEIEALSPEYSRITSYANFGTLKATREGNNVCLLAGQLIGNALNNIAAATELIRLGYRLQPSVLLRPAIEWISMAGYLFIYPDTLGQFKAGKIKSTDIMTTVGKEINPVIPKAWGFLSNDFVHVGNLHQRIQLPEKYESAEDAAAKTNLLGIHVTLMIASIVAELVFFDVAKPHEYWREVKPGHFEFLTESPVWQRLEEIASRLSIEVEQPPQTT</sequence>
<protein>
    <submittedName>
        <fullName evidence="2">Uncharacterized protein</fullName>
    </submittedName>
</protein>
<evidence type="ECO:0000313" key="3">
    <source>
        <dbReference type="Proteomes" id="UP000248786"/>
    </source>
</evidence>
<accession>A0A328EQ06</accession>
<dbReference type="Proteomes" id="UP000248786">
    <property type="component" value="Unassembled WGS sequence"/>
</dbReference>
<name>A0A328EQ06_9CHLR</name>
<dbReference type="AlphaFoldDB" id="A0A328EQ06"/>
<gene>
    <name evidence="2" type="ORF">C1G86_1573</name>
    <name evidence="1" type="ORF">C1G87_1607</name>
</gene>
<comment type="caution">
    <text evidence="2">The sequence shown here is derived from an EMBL/GenBank/DDBJ whole genome shotgun (WGS) entry which is preliminary data.</text>
</comment>
<organism evidence="2 3">
    <name type="scientific">Dehalococcoides mccartyi</name>
    <dbReference type="NCBI Taxonomy" id="61435"/>
    <lineage>
        <taxon>Bacteria</taxon>
        <taxon>Bacillati</taxon>
        <taxon>Chloroflexota</taxon>
        <taxon>Dehalococcoidia</taxon>
        <taxon>Dehalococcoidales</taxon>
        <taxon>Dehalococcoidaceae</taxon>
        <taxon>Dehalococcoides</taxon>
    </lineage>
</organism>
<dbReference type="EMBL" id="QGLD01000018">
    <property type="protein sequence ID" value="RAL70046.1"/>
    <property type="molecule type" value="Genomic_DNA"/>
</dbReference>
<proteinExistence type="predicted"/>
<dbReference type="Proteomes" id="UP000249146">
    <property type="component" value="Unassembled WGS sequence"/>
</dbReference>
<evidence type="ECO:0000313" key="1">
    <source>
        <dbReference type="EMBL" id="RAL68840.1"/>
    </source>
</evidence>